<dbReference type="RefSeq" id="WP_143443144.1">
    <property type="nucleotide sequence ID" value="NZ_BJVK01000058.1"/>
</dbReference>
<keyword evidence="2" id="KW-1185">Reference proteome</keyword>
<protein>
    <submittedName>
        <fullName evidence="1">Uncharacterized protein</fullName>
    </submittedName>
</protein>
<evidence type="ECO:0000313" key="1">
    <source>
        <dbReference type="EMBL" id="GEL29415.1"/>
    </source>
</evidence>
<comment type="caution">
    <text evidence="1">The sequence shown here is derived from an EMBL/GenBank/DDBJ whole genome shotgun (WGS) entry which is preliminary data.</text>
</comment>
<dbReference type="AlphaFoldDB" id="A0A511DX62"/>
<dbReference type="EMBL" id="BJVK01000058">
    <property type="protein sequence ID" value="GEL29415.1"/>
    <property type="molecule type" value="Genomic_DNA"/>
</dbReference>
<organism evidence="1 2">
    <name type="scientific">Lentilactobacillus kefiri</name>
    <name type="common">Lactobacillus kefiri</name>
    <dbReference type="NCBI Taxonomy" id="33962"/>
    <lineage>
        <taxon>Bacteria</taxon>
        <taxon>Bacillati</taxon>
        <taxon>Bacillota</taxon>
        <taxon>Bacilli</taxon>
        <taxon>Lactobacillales</taxon>
        <taxon>Lactobacillaceae</taxon>
        <taxon>Lentilactobacillus</taxon>
    </lineage>
</organism>
<accession>A0A511DX62</accession>
<sequence>MYRLDRNKLNTLANQPKFNSTELKREALITGLKLNNSILRKKLRQNSHIINQNQRINHTSLHLMSSDIQDRHLSYQLQLRDPQRYRSCELYLSIKGIKSINHTIRDRLRSLTNYSIISGKPVSKLQKINRLRTAIKYPDLGGFSIVAKTNNYRTYSHQLPMNNLSDYQKQHQMLLNLGYSSKLRRAIILNFSGVKQLKFNQVKVFAVPFNNRYTKKYRL</sequence>
<proteinExistence type="predicted"/>
<dbReference type="OrthoDB" id="9815466at2"/>
<name>A0A511DX62_LENKE</name>
<gene>
    <name evidence="1" type="ORF">LKE01_22350</name>
</gene>
<dbReference type="Proteomes" id="UP000321893">
    <property type="component" value="Unassembled WGS sequence"/>
</dbReference>
<evidence type="ECO:0000313" key="2">
    <source>
        <dbReference type="Proteomes" id="UP000321893"/>
    </source>
</evidence>
<reference evidence="1" key="1">
    <citation type="submission" date="2019-07" db="EMBL/GenBank/DDBJ databases">
        <title>Whole genome shotgun sequence of Lactobacillus kefiri NBRC 15888.</title>
        <authorList>
            <person name="Hosoyama A."/>
            <person name="Uohara A."/>
            <person name="Ohji S."/>
            <person name="Ichikawa N."/>
        </authorList>
    </citation>
    <scope>NUCLEOTIDE SEQUENCE [LARGE SCALE GENOMIC DNA]</scope>
    <source>
        <strain evidence="1">NBRC 15888</strain>
    </source>
</reference>